<dbReference type="InterPro" id="IPR044946">
    <property type="entry name" value="Restrct_endonuc_typeI_TRD_sf"/>
</dbReference>
<dbReference type="PANTHER" id="PTHR42933">
    <property type="entry name" value="SLR6095 PROTEIN"/>
    <property type="match status" value="1"/>
</dbReference>
<dbReference type="InterPro" id="IPR029063">
    <property type="entry name" value="SAM-dependent_MTases_sf"/>
</dbReference>
<dbReference type="GO" id="GO:0032259">
    <property type="term" value="P:methylation"/>
    <property type="evidence" value="ECO:0007669"/>
    <property type="project" value="UniProtKB-KW"/>
</dbReference>
<evidence type="ECO:0000256" key="2">
    <source>
        <dbReference type="ARBA" id="ARBA00022603"/>
    </source>
</evidence>
<dbReference type="EC" id="2.1.1.72" evidence="1"/>
<evidence type="ECO:0000313" key="10">
    <source>
        <dbReference type="Proteomes" id="UP000589552"/>
    </source>
</evidence>
<dbReference type="EMBL" id="JABAGA010000005">
    <property type="protein sequence ID" value="NMF09706.1"/>
    <property type="molecule type" value="Genomic_DNA"/>
</dbReference>
<dbReference type="CDD" id="cd02440">
    <property type="entry name" value="AdoMet_MTases"/>
    <property type="match status" value="1"/>
</dbReference>
<dbReference type="GO" id="GO:0009007">
    <property type="term" value="F:site-specific DNA-methyltransferase (adenine-specific) activity"/>
    <property type="evidence" value="ECO:0007669"/>
    <property type="project" value="UniProtKB-EC"/>
</dbReference>
<dbReference type="GO" id="GO:0009307">
    <property type="term" value="P:DNA restriction-modification system"/>
    <property type="evidence" value="ECO:0007669"/>
    <property type="project" value="UniProtKB-KW"/>
</dbReference>
<keyword evidence="5" id="KW-0680">Restriction system</keyword>
<dbReference type="SUPFAM" id="SSF116734">
    <property type="entry name" value="DNA methylase specificity domain"/>
    <property type="match status" value="1"/>
</dbReference>
<dbReference type="Gene3D" id="1.10.10.10">
    <property type="entry name" value="Winged helix-like DNA-binding domain superfamily/Winged helix DNA-binding domain"/>
    <property type="match status" value="1"/>
</dbReference>
<dbReference type="AlphaFoldDB" id="A0A7X9XU13"/>
<dbReference type="InterPro" id="IPR036388">
    <property type="entry name" value="WH-like_DNA-bd_sf"/>
</dbReference>
<evidence type="ECO:0000256" key="7">
    <source>
        <dbReference type="ARBA" id="ARBA00047942"/>
    </source>
</evidence>
<comment type="caution">
    <text evidence="9">The sequence shown here is derived from an EMBL/GenBank/DDBJ whole genome shotgun (WGS) entry which is preliminary data.</text>
</comment>
<evidence type="ECO:0000256" key="1">
    <source>
        <dbReference type="ARBA" id="ARBA00011900"/>
    </source>
</evidence>
<dbReference type="SUPFAM" id="SSF53335">
    <property type="entry name" value="S-adenosyl-L-methionine-dependent methyltransferases"/>
    <property type="match status" value="1"/>
</dbReference>
<keyword evidence="2 9" id="KW-0489">Methyltransferase</keyword>
<keyword evidence="4" id="KW-0949">S-adenosyl-L-methionine</keyword>
<evidence type="ECO:0000313" key="9">
    <source>
        <dbReference type="EMBL" id="NMF09706.1"/>
    </source>
</evidence>
<gene>
    <name evidence="9" type="ORF">HF852_08880</name>
</gene>
<dbReference type="PANTHER" id="PTHR42933:SF3">
    <property type="entry name" value="TYPE I RESTRICTION ENZYME MJAVIII METHYLASE SUBUNIT"/>
    <property type="match status" value="1"/>
</dbReference>
<evidence type="ECO:0000259" key="8">
    <source>
        <dbReference type="Pfam" id="PF02384"/>
    </source>
</evidence>
<dbReference type="Pfam" id="PF02384">
    <property type="entry name" value="N6_Mtase"/>
    <property type="match status" value="1"/>
</dbReference>
<keyword evidence="3" id="KW-0808">Transferase</keyword>
<evidence type="ECO:0000256" key="5">
    <source>
        <dbReference type="ARBA" id="ARBA00022747"/>
    </source>
</evidence>
<evidence type="ECO:0000256" key="4">
    <source>
        <dbReference type="ARBA" id="ARBA00022691"/>
    </source>
</evidence>
<dbReference type="InterPro" id="IPR051537">
    <property type="entry name" value="DNA_Adenine_Mtase"/>
</dbReference>
<dbReference type="Gene3D" id="3.40.50.150">
    <property type="entry name" value="Vaccinia Virus protein VP39"/>
    <property type="match status" value="1"/>
</dbReference>
<organism evidence="9 10">
    <name type="scientific">Corynebacterium xerosis</name>
    <dbReference type="NCBI Taxonomy" id="1725"/>
    <lineage>
        <taxon>Bacteria</taxon>
        <taxon>Bacillati</taxon>
        <taxon>Actinomycetota</taxon>
        <taxon>Actinomycetes</taxon>
        <taxon>Mycobacteriales</taxon>
        <taxon>Corynebacteriaceae</taxon>
        <taxon>Corynebacterium</taxon>
    </lineage>
</organism>
<evidence type="ECO:0000256" key="3">
    <source>
        <dbReference type="ARBA" id="ARBA00022679"/>
    </source>
</evidence>
<dbReference type="RefSeq" id="WP_168938016.1">
    <property type="nucleotide sequence ID" value="NZ_JABAGA010000005.1"/>
</dbReference>
<proteinExistence type="predicted"/>
<dbReference type="Gene3D" id="3.90.220.20">
    <property type="entry name" value="DNA methylase specificity domains"/>
    <property type="match status" value="1"/>
</dbReference>
<dbReference type="GO" id="GO:0008170">
    <property type="term" value="F:N-methyltransferase activity"/>
    <property type="evidence" value="ECO:0007669"/>
    <property type="project" value="InterPro"/>
</dbReference>
<keyword evidence="6" id="KW-0238">DNA-binding</keyword>
<dbReference type="InterPro" id="IPR003356">
    <property type="entry name" value="DNA_methylase_A-5"/>
</dbReference>
<sequence>MITTPGRLALKDIAELAEVSRPAVSNWRKRYGDFPAPVEESTPRKPLFDADAVVAWLKRNDFFPEGAEQKLRLASLWAVANLLRTVVPIDDIPLVMLTLLARDKNPAFVPSAEFTELAAEISPDTVEEVRQGIASLKLADYGQAARLVVDRFLGVGSRGDRSQYGTISSLSSTTVVAAAATTAADAGTVLDPACGIAGTLLGVGDHAPDARLLGVDMGRYTATLARLLVYLTGKEATIVTGDSLTADPFADVRADLVVCEPPLGGRFSRDDREQLQRSFPDYSLGGLGYDDLFLLYGSQHLAAGGRAYIITSLHPTFRRQFKEHRQHLTAQGRIEAVVELPPGLFSATRIPAVLWVLSAGDTTEPLLIDASEQPPRSVPTRIADWLTAARRGEATDVRYKAVTLADVVTNDGSLTPSTYLAEPIDADEARSAFDTAIQSLATSTKELMHLRTPRVTADAIPTSTTSTTLGKLIQEGHFERIDGTYEREKELKTGAAYLARSRRDDAPSFVDDFDSDDVLRPGDILLPRIGTTAWVHEDDGKTWVPSNMVTVLRPTSDEYDPHFIVACLTAPANAETRGTMPRHLPISRITIPELKRAERAVIADTARSLSTAQSAARQLAQEIEHANNALVNLVFAGK</sequence>
<reference evidence="9 10" key="1">
    <citation type="submission" date="2020-04" db="EMBL/GenBank/DDBJ databases">
        <authorList>
            <person name="Hitch T.C.A."/>
            <person name="Wylensek D."/>
            <person name="Clavel T."/>
        </authorList>
    </citation>
    <scope>NUCLEOTIDE SEQUENCE [LARGE SCALE GENOMIC DNA]</scope>
    <source>
        <strain evidence="9 10">BL-383-APC-2I</strain>
    </source>
</reference>
<name>A0A7X9XU13_9CORY</name>
<dbReference type="GO" id="GO:0003677">
    <property type="term" value="F:DNA binding"/>
    <property type="evidence" value="ECO:0007669"/>
    <property type="project" value="UniProtKB-KW"/>
</dbReference>
<evidence type="ECO:0000256" key="6">
    <source>
        <dbReference type="ARBA" id="ARBA00023125"/>
    </source>
</evidence>
<feature type="domain" description="DNA methylase adenine-specific" evidence="8">
    <location>
        <begin position="178"/>
        <end position="422"/>
    </location>
</feature>
<protein>
    <recommendedName>
        <fullName evidence="1">site-specific DNA-methyltransferase (adenine-specific)</fullName>
        <ecNumber evidence="1">2.1.1.72</ecNumber>
    </recommendedName>
</protein>
<accession>A0A7X9XU13</accession>
<dbReference type="Proteomes" id="UP000589552">
    <property type="component" value="Unassembled WGS sequence"/>
</dbReference>
<comment type="catalytic activity">
    <reaction evidence="7">
        <text>a 2'-deoxyadenosine in DNA + S-adenosyl-L-methionine = an N(6)-methyl-2'-deoxyadenosine in DNA + S-adenosyl-L-homocysteine + H(+)</text>
        <dbReference type="Rhea" id="RHEA:15197"/>
        <dbReference type="Rhea" id="RHEA-COMP:12418"/>
        <dbReference type="Rhea" id="RHEA-COMP:12419"/>
        <dbReference type="ChEBI" id="CHEBI:15378"/>
        <dbReference type="ChEBI" id="CHEBI:57856"/>
        <dbReference type="ChEBI" id="CHEBI:59789"/>
        <dbReference type="ChEBI" id="CHEBI:90615"/>
        <dbReference type="ChEBI" id="CHEBI:90616"/>
        <dbReference type="EC" id="2.1.1.72"/>
    </reaction>
</comment>